<name>A0A1M5XW42_9CLOT</name>
<feature type="transmembrane region" description="Helical" evidence="1">
    <location>
        <begin position="106"/>
        <end position="126"/>
    </location>
</feature>
<feature type="transmembrane region" description="Helical" evidence="1">
    <location>
        <begin position="76"/>
        <end position="94"/>
    </location>
</feature>
<evidence type="ECO:0000256" key="1">
    <source>
        <dbReference type="SAM" id="Phobius"/>
    </source>
</evidence>
<feature type="transmembrane region" description="Helical" evidence="1">
    <location>
        <begin position="287"/>
        <end position="304"/>
    </location>
</feature>
<reference evidence="2 3" key="1">
    <citation type="submission" date="2016-11" db="EMBL/GenBank/DDBJ databases">
        <authorList>
            <person name="Jaros S."/>
            <person name="Januszkiewicz K."/>
            <person name="Wedrychowicz H."/>
        </authorList>
    </citation>
    <scope>NUCLEOTIDE SEQUENCE [LARGE SCALE GENOMIC DNA]</scope>
    <source>
        <strain evidence="2 3">DSM 8605</strain>
    </source>
</reference>
<keyword evidence="1" id="KW-1133">Transmembrane helix</keyword>
<organism evidence="2 3">
    <name type="scientific">Clostridium grantii DSM 8605</name>
    <dbReference type="NCBI Taxonomy" id="1121316"/>
    <lineage>
        <taxon>Bacteria</taxon>
        <taxon>Bacillati</taxon>
        <taxon>Bacillota</taxon>
        <taxon>Clostridia</taxon>
        <taxon>Eubacteriales</taxon>
        <taxon>Clostridiaceae</taxon>
        <taxon>Clostridium</taxon>
    </lineage>
</organism>
<dbReference type="AlphaFoldDB" id="A0A1M5XW42"/>
<keyword evidence="1" id="KW-0812">Transmembrane</keyword>
<dbReference type="EMBL" id="FQXM01000038">
    <property type="protein sequence ID" value="SHI03774.1"/>
    <property type="molecule type" value="Genomic_DNA"/>
</dbReference>
<gene>
    <name evidence="2" type="ORF">SAMN02745207_03966</name>
</gene>
<evidence type="ECO:0000313" key="2">
    <source>
        <dbReference type="EMBL" id="SHI03774.1"/>
    </source>
</evidence>
<keyword evidence="1" id="KW-0472">Membrane</keyword>
<dbReference type="Proteomes" id="UP000184447">
    <property type="component" value="Unassembled WGS sequence"/>
</dbReference>
<feature type="transmembrane region" description="Helical" evidence="1">
    <location>
        <begin position="247"/>
        <end position="275"/>
    </location>
</feature>
<proteinExistence type="predicted"/>
<accession>A0A1M5XW42</accession>
<sequence>MMDNGAFETSIMVTSIIAVISNIFIMIRKFIIKKRKQDEQSEVEMIMNTGKIIDADIFYYSLKQSLKGRGILKSDVGRTYLSFALNITFFITLSNLLVDNASSKKVIFILSLIYVIIYLLIIILAIKIRALKRIFGYIKNRTTLSFNLDGNNLNLKLFEKNEITMHKLSPLEDIEYVRECKSGYKISINMENEEVNKFQFDLCKFSLGAKDNIYEFNNILKTSLKEKFTSREESENKIDNARANISLVCGFLVLVLLNNIVSVYIVSFIGCYNALRCIFSDKGRFRAAIGFVVCFYFIIYNLIITG</sequence>
<evidence type="ECO:0000313" key="3">
    <source>
        <dbReference type="Proteomes" id="UP000184447"/>
    </source>
</evidence>
<protein>
    <submittedName>
        <fullName evidence="2">Uncharacterized protein</fullName>
    </submittedName>
</protein>
<keyword evidence="3" id="KW-1185">Reference proteome</keyword>
<feature type="transmembrane region" description="Helical" evidence="1">
    <location>
        <begin position="6"/>
        <end position="27"/>
    </location>
</feature>